<comment type="caution">
    <text evidence="1">The sequence shown here is derived from an EMBL/GenBank/DDBJ whole genome shotgun (WGS) entry which is preliminary data.</text>
</comment>
<name>A0A4R7DA35_9SPHI</name>
<accession>A0A4R7DA35</accession>
<evidence type="ECO:0000313" key="1">
    <source>
        <dbReference type="EMBL" id="TDS17242.1"/>
    </source>
</evidence>
<organism evidence="1 2">
    <name type="scientific">Sphingobacterium paludis</name>
    <dbReference type="NCBI Taxonomy" id="1476465"/>
    <lineage>
        <taxon>Bacteria</taxon>
        <taxon>Pseudomonadati</taxon>
        <taxon>Bacteroidota</taxon>
        <taxon>Sphingobacteriia</taxon>
        <taxon>Sphingobacteriales</taxon>
        <taxon>Sphingobacteriaceae</taxon>
        <taxon>Sphingobacterium</taxon>
    </lineage>
</organism>
<dbReference type="Proteomes" id="UP000294752">
    <property type="component" value="Unassembled WGS sequence"/>
</dbReference>
<reference evidence="1 2" key="1">
    <citation type="submission" date="2019-03" db="EMBL/GenBank/DDBJ databases">
        <title>Genomic Encyclopedia of Type Strains, Phase III (KMG-III): the genomes of soil and plant-associated and newly described type strains.</title>
        <authorList>
            <person name="Whitman W."/>
        </authorList>
    </citation>
    <scope>NUCLEOTIDE SEQUENCE [LARGE SCALE GENOMIC DNA]</scope>
    <source>
        <strain evidence="1 2">CGMCC 1.12801</strain>
    </source>
</reference>
<proteinExistence type="predicted"/>
<sequence>MLLQDAKHRVWRFFYAILARLSWSHIKENKDGIKKTIAGILSSKK</sequence>
<dbReference type="AlphaFoldDB" id="A0A4R7DA35"/>
<evidence type="ECO:0000313" key="2">
    <source>
        <dbReference type="Proteomes" id="UP000294752"/>
    </source>
</evidence>
<dbReference type="EMBL" id="SNZV01000001">
    <property type="protein sequence ID" value="TDS17242.1"/>
    <property type="molecule type" value="Genomic_DNA"/>
</dbReference>
<keyword evidence="2" id="KW-1185">Reference proteome</keyword>
<protein>
    <submittedName>
        <fullName evidence="1">Uncharacterized protein</fullName>
    </submittedName>
</protein>
<gene>
    <name evidence="1" type="ORF">B0I21_101104</name>
</gene>